<dbReference type="STRING" id="1314782.A0A165VMB9"/>
<dbReference type="GO" id="GO:0003676">
    <property type="term" value="F:nucleic acid binding"/>
    <property type="evidence" value="ECO:0007669"/>
    <property type="project" value="InterPro"/>
</dbReference>
<dbReference type="SMART" id="SM00443">
    <property type="entry name" value="G_patch"/>
    <property type="match status" value="1"/>
</dbReference>
<dbReference type="InterPro" id="IPR053027">
    <property type="entry name" value="AGGF1"/>
</dbReference>
<proteinExistence type="predicted"/>
<evidence type="ECO:0000313" key="4">
    <source>
        <dbReference type="EMBL" id="KZT29887.1"/>
    </source>
</evidence>
<feature type="compositionally biased region" description="Polar residues" evidence="1">
    <location>
        <begin position="258"/>
        <end position="278"/>
    </location>
</feature>
<dbReference type="Proteomes" id="UP000076761">
    <property type="component" value="Unassembled WGS sequence"/>
</dbReference>
<evidence type="ECO:0000259" key="3">
    <source>
        <dbReference type="PROSITE" id="PS50174"/>
    </source>
</evidence>
<keyword evidence="5" id="KW-1185">Reference proteome</keyword>
<dbReference type="SUPFAM" id="SSF49879">
    <property type="entry name" value="SMAD/FHA domain"/>
    <property type="match status" value="1"/>
</dbReference>
<dbReference type="Pfam" id="PF00498">
    <property type="entry name" value="FHA"/>
    <property type="match status" value="1"/>
</dbReference>
<dbReference type="InterPro" id="IPR000253">
    <property type="entry name" value="FHA_dom"/>
</dbReference>
<dbReference type="InterPro" id="IPR008984">
    <property type="entry name" value="SMAD_FHA_dom_sf"/>
</dbReference>
<dbReference type="PANTHER" id="PTHR23106">
    <property type="entry name" value="ANGIOGENIC FACTOR WITH G PATCH AND FHA DOMAINS 1"/>
    <property type="match status" value="1"/>
</dbReference>
<dbReference type="EMBL" id="KV425553">
    <property type="protein sequence ID" value="KZT29887.1"/>
    <property type="molecule type" value="Genomic_DNA"/>
</dbReference>
<dbReference type="PANTHER" id="PTHR23106:SF24">
    <property type="entry name" value="ANGIOGENIC FACTOR WITH G PATCH AND FHA DOMAINS 1"/>
    <property type="match status" value="1"/>
</dbReference>
<dbReference type="PROSITE" id="PS50174">
    <property type="entry name" value="G_PATCH"/>
    <property type="match status" value="1"/>
</dbReference>
<reference evidence="4 5" key="1">
    <citation type="journal article" date="2016" name="Mol. Biol. Evol.">
        <title>Comparative Genomics of Early-Diverging Mushroom-Forming Fungi Provides Insights into the Origins of Lignocellulose Decay Capabilities.</title>
        <authorList>
            <person name="Nagy L.G."/>
            <person name="Riley R."/>
            <person name="Tritt A."/>
            <person name="Adam C."/>
            <person name="Daum C."/>
            <person name="Floudas D."/>
            <person name="Sun H."/>
            <person name="Yadav J.S."/>
            <person name="Pangilinan J."/>
            <person name="Larsson K.H."/>
            <person name="Matsuura K."/>
            <person name="Barry K."/>
            <person name="Labutti K."/>
            <person name="Kuo R."/>
            <person name="Ohm R.A."/>
            <person name="Bhattacharya S.S."/>
            <person name="Shirouzu T."/>
            <person name="Yoshinaga Y."/>
            <person name="Martin F.M."/>
            <person name="Grigoriev I.V."/>
            <person name="Hibbett D.S."/>
        </authorList>
    </citation>
    <scope>NUCLEOTIDE SEQUENCE [LARGE SCALE GENOMIC DNA]</scope>
    <source>
        <strain evidence="4 5">HHB14362 ss-1</strain>
    </source>
</reference>
<evidence type="ECO:0000313" key="5">
    <source>
        <dbReference type="Proteomes" id="UP000076761"/>
    </source>
</evidence>
<dbReference type="InterPro" id="IPR000467">
    <property type="entry name" value="G_patch_dom"/>
</dbReference>
<feature type="region of interest" description="Disordered" evidence="1">
    <location>
        <begin position="230"/>
        <end position="308"/>
    </location>
</feature>
<feature type="domain" description="G-patch" evidence="3">
    <location>
        <begin position="308"/>
        <end position="357"/>
    </location>
</feature>
<protein>
    <submittedName>
        <fullName evidence="4">G-patch-domain-containing protein</fullName>
    </submittedName>
</protein>
<accession>A0A165VMB9</accession>
<feature type="domain" description="FHA" evidence="2">
    <location>
        <begin position="63"/>
        <end position="120"/>
    </location>
</feature>
<feature type="region of interest" description="Disordered" evidence="1">
    <location>
        <begin position="1"/>
        <end position="32"/>
    </location>
</feature>
<evidence type="ECO:0000259" key="2">
    <source>
        <dbReference type="PROSITE" id="PS50006"/>
    </source>
</evidence>
<dbReference type="AlphaFoldDB" id="A0A165VMB9"/>
<evidence type="ECO:0000256" key="1">
    <source>
        <dbReference type="SAM" id="MobiDB-lite"/>
    </source>
</evidence>
<sequence length="387" mass="42495">MPDYEAYDPAYEWNGDHDRSPSSLSSLSKQNSEPRPTLRLVVLRSLILPQKQTVAVLDGYKEAQVGRDVAPAGSETPRIRLKEMEVSKYHANVYWDSARREWAVVDMGSKHGTFLRSSSSSFASSSLSESEERGIRLSPPRVASMPKALHHLDKLSIGSTTFLVHLHEDSLPCADCALTGREEVPLFVVPKKRKKEEVQAVTSEPALQLRQHDPRKALSSLKRSLLQRHNGFEAPPPKSSIPSGTSYVDRSARRRALHTSSAADTPGIPSSHSLTRINSAVRATHSEVDRKPSSLPEPVSAPPTPLPSDNIGHRLLMKQGWQPGSTLGQPESDGTALVEPLEVTVRKNRAGLGMSAMDNTDTLSGASTNWREAAKRRRFEDLRAGGE</sequence>
<name>A0A165VMB9_9AGAM</name>
<dbReference type="PROSITE" id="PS50006">
    <property type="entry name" value="FHA_DOMAIN"/>
    <property type="match status" value="1"/>
</dbReference>
<organism evidence="4 5">
    <name type="scientific">Neolentinus lepideus HHB14362 ss-1</name>
    <dbReference type="NCBI Taxonomy" id="1314782"/>
    <lineage>
        <taxon>Eukaryota</taxon>
        <taxon>Fungi</taxon>
        <taxon>Dikarya</taxon>
        <taxon>Basidiomycota</taxon>
        <taxon>Agaricomycotina</taxon>
        <taxon>Agaricomycetes</taxon>
        <taxon>Gloeophyllales</taxon>
        <taxon>Gloeophyllaceae</taxon>
        <taxon>Neolentinus</taxon>
    </lineage>
</organism>
<gene>
    <name evidence="4" type="ORF">NEOLEDRAFT_1055438</name>
</gene>
<dbReference type="Gene3D" id="2.60.200.20">
    <property type="match status" value="1"/>
</dbReference>
<dbReference type="OrthoDB" id="21470at2759"/>
<dbReference type="InParanoid" id="A0A165VMB9"/>
<dbReference type="Pfam" id="PF01585">
    <property type="entry name" value="G-patch"/>
    <property type="match status" value="1"/>
</dbReference>